<proteinExistence type="predicted"/>
<accession>Q5P048</accession>
<organism evidence="1 2">
    <name type="scientific">Aromatoleum aromaticum (strain DSM 19018 / LMG 30748 / EbN1)</name>
    <name type="common">Azoarcus sp. (strain EbN1)</name>
    <dbReference type="NCBI Taxonomy" id="76114"/>
    <lineage>
        <taxon>Bacteria</taxon>
        <taxon>Pseudomonadati</taxon>
        <taxon>Pseudomonadota</taxon>
        <taxon>Betaproteobacteria</taxon>
        <taxon>Rhodocyclales</taxon>
        <taxon>Rhodocyclaceae</taxon>
        <taxon>Aromatoleum</taxon>
    </lineage>
</organism>
<dbReference type="Proteomes" id="UP000006552">
    <property type="component" value="Chromosome"/>
</dbReference>
<sequence length="85" mass="9366">MNSRPRPTWPLTYRFIPLYSGVAKPLCHSCRSNKKTRRSGFKSLILLEARTVIEPMYTALQAVGLPVLARVSGPLPLGLPLFGAS</sequence>
<dbReference type="STRING" id="76114.ebA5606"/>
<protein>
    <submittedName>
        <fullName evidence="1">Uncharacterized protein</fullName>
    </submittedName>
</protein>
<dbReference type="KEGG" id="eba:ebA5606"/>
<gene>
    <name evidence="1" type="ORF">ebA5606</name>
</gene>
<reference evidence="1 2" key="1">
    <citation type="journal article" date="2005" name="Arch. Microbiol.">
        <title>The genome sequence of an anaerobic aromatic-degrading denitrifying bacterium, strain EbN1.</title>
        <authorList>
            <person name="Rabus R."/>
            <person name="Kube M."/>
            <person name="Heider J."/>
            <person name="Beck A."/>
            <person name="Heitmann K."/>
            <person name="Widdel F."/>
            <person name="Reinhardt R."/>
        </authorList>
    </citation>
    <scope>NUCLEOTIDE SEQUENCE [LARGE SCALE GENOMIC DNA]</scope>
    <source>
        <strain evidence="1 2">EbN1</strain>
    </source>
</reference>
<dbReference type="EMBL" id="CR555306">
    <property type="protein sequence ID" value="CAI09316.1"/>
    <property type="molecule type" value="Genomic_DNA"/>
</dbReference>
<dbReference type="AlphaFoldDB" id="Q5P048"/>
<keyword evidence="2" id="KW-1185">Reference proteome</keyword>
<name>Q5P048_AROAE</name>
<evidence type="ECO:0000313" key="2">
    <source>
        <dbReference type="Proteomes" id="UP000006552"/>
    </source>
</evidence>
<dbReference type="HOGENOM" id="CLU_2505578_0_0_4"/>
<evidence type="ECO:0000313" key="1">
    <source>
        <dbReference type="EMBL" id="CAI09316.1"/>
    </source>
</evidence>